<reference evidence="1" key="3">
    <citation type="submission" date="2018-07" db="EMBL/GenBank/DDBJ databases">
        <title>WGS assembly of Glycine max.</title>
        <authorList>
            <person name="Schmutz J."/>
            <person name="Cannon S."/>
            <person name="Schlueter J."/>
            <person name="Ma J."/>
            <person name="Mitros T."/>
            <person name="Nelson W."/>
            <person name="Hyten D."/>
            <person name="Song Q."/>
            <person name="Thelen J."/>
            <person name="Cheng J."/>
            <person name="Xu D."/>
            <person name="Hellsten U."/>
            <person name="May G."/>
            <person name="Yu Y."/>
            <person name="Sakurai T."/>
            <person name="Umezawa T."/>
            <person name="Bhattacharyya M."/>
            <person name="Sandhu D."/>
            <person name="Valliyodan B."/>
            <person name="Lindquist E."/>
            <person name="Peto M."/>
            <person name="Grant D."/>
            <person name="Shu S."/>
            <person name="Goodstein D."/>
            <person name="Barry K."/>
            <person name="Futrell-Griggs M."/>
            <person name="Abernathy B."/>
            <person name="Du J."/>
            <person name="Tian Z."/>
            <person name="Zhu L."/>
            <person name="Gill N."/>
            <person name="Joshi T."/>
            <person name="Libault M."/>
            <person name="Sethuraman A."/>
            <person name="Zhang X."/>
            <person name="Shinozaki K."/>
            <person name="Nguyen H."/>
            <person name="Wing R."/>
            <person name="Cregan P."/>
            <person name="Specht J."/>
            <person name="Grimwood J."/>
            <person name="Rokhsar D."/>
            <person name="Stacey G."/>
            <person name="Shoemaker R."/>
            <person name="Jackson S."/>
        </authorList>
    </citation>
    <scope>NUCLEOTIDE SEQUENCE</scope>
    <source>
        <tissue evidence="1">Callus</tissue>
    </source>
</reference>
<evidence type="ECO:0000313" key="2">
    <source>
        <dbReference type="EnsemblPlants" id="KRH43917"/>
    </source>
</evidence>
<reference evidence="2" key="2">
    <citation type="submission" date="2018-02" db="UniProtKB">
        <authorList>
            <consortium name="EnsemblPlants"/>
        </authorList>
    </citation>
    <scope>IDENTIFICATION</scope>
    <source>
        <strain evidence="2">Williams 82</strain>
    </source>
</reference>
<keyword evidence="3" id="KW-1185">Reference proteome</keyword>
<accession>A0A0R0INR2</accession>
<dbReference type="EMBL" id="CM000841">
    <property type="protein sequence ID" value="KRH43917.1"/>
    <property type="molecule type" value="Genomic_DNA"/>
</dbReference>
<protein>
    <submittedName>
        <fullName evidence="1 2">Uncharacterized protein</fullName>
    </submittedName>
</protein>
<dbReference type="EnsemblPlants" id="KRH43917">
    <property type="protein sequence ID" value="KRH43917"/>
    <property type="gene ID" value="GLYMA_08G180200"/>
</dbReference>
<reference evidence="1 2" key="1">
    <citation type="journal article" date="2010" name="Nature">
        <title>Genome sequence of the palaeopolyploid soybean.</title>
        <authorList>
            <person name="Schmutz J."/>
            <person name="Cannon S.B."/>
            <person name="Schlueter J."/>
            <person name="Ma J."/>
            <person name="Mitros T."/>
            <person name="Nelson W."/>
            <person name="Hyten D.L."/>
            <person name="Song Q."/>
            <person name="Thelen J.J."/>
            <person name="Cheng J."/>
            <person name="Xu D."/>
            <person name="Hellsten U."/>
            <person name="May G.D."/>
            <person name="Yu Y."/>
            <person name="Sakurai T."/>
            <person name="Umezawa T."/>
            <person name="Bhattacharyya M.K."/>
            <person name="Sandhu D."/>
            <person name="Valliyodan B."/>
            <person name="Lindquist E."/>
            <person name="Peto M."/>
            <person name="Grant D."/>
            <person name="Shu S."/>
            <person name="Goodstein D."/>
            <person name="Barry K."/>
            <person name="Futrell-Griggs M."/>
            <person name="Abernathy B."/>
            <person name="Du J."/>
            <person name="Tian Z."/>
            <person name="Zhu L."/>
            <person name="Gill N."/>
            <person name="Joshi T."/>
            <person name="Libault M."/>
            <person name="Sethuraman A."/>
            <person name="Zhang X.-C."/>
            <person name="Shinozaki K."/>
            <person name="Nguyen H.T."/>
            <person name="Wing R.A."/>
            <person name="Cregan P."/>
            <person name="Specht J."/>
            <person name="Grimwood J."/>
            <person name="Rokhsar D."/>
            <person name="Stacey G."/>
            <person name="Shoemaker R.C."/>
            <person name="Jackson S.A."/>
        </authorList>
    </citation>
    <scope>NUCLEOTIDE SEQUENCE [LARGE SCALE GENOMIC DNA]</scope>
    <source>
        <strain evidence="2">cv. Williams 82</strain>
        <tissue evidence="1">Callus</tissue>
    </source>
</reference>
<evidence type="ECO:0000313" key="3">
    <source>
        <dbReference type="Proteomes" id="UP000008827"/>
    </source>
</evidence>
<evidence type="ECO:0000313" key="1">
    <source>
        <dbReference type="EMBL" id="KRH43917.1"/>
    </source>
</evidence>
<proteinExistence type="predicted"/>
<dbReference type="InParanoid" id="A0A0R0INR2"/>
<dbReference type="Proteomes" id="UP000008827">
    <property type="component" value="Chromosome 8"/>
</dbReference>
<gene>
    <name evidence="1" type="ORF">GLYMA_08G180200</name>
</gene>
<name>A0A0R0INR2_SOYBN</name>
<dbReference type="AlphaFoldDB" id="A0A0R0INR2"/>
<organism evidence="1">
    <name type="scientific">Glycine max</name>
    <name type="common">Soybean</name>
    <name type="synonym">Glycine hispida</name>
    <dbReference type="NCBI Taxonomy" id="3847"/>
    <lineage>
        <taxon>Eukaryota</taxon>
        <taxon>Viridiplantae</taxon>
        <taxon>Streptophyta</taxon>
        <taxon>Embryophyta</taxon>
        <taxon>Tracheophyta</taxon>
        <taxon>Spermatophyta</taxon>
        <taxon>Magnoliopsida</taxon>
        <taxon>eudicotyledons</taxon>
        <taxon>Gunneridae</taxon>
        <taxon>Pentapetalae</taxon>
        <taxon>rosids</taxon>
        <taxon>fabids</taxon>
        <taxon>Fabales</taxon>
        <taxon>Fabaceae</taxon>
        <taxon>Papilionoideae</taxon>
        <taxon>50 kb inversion clade</taxon>
        <taxon>NPAAA clade</taxon>
        <taxon>indigoferoid/millettioid clade</taxon>
        <taxon>Phaseoleae</taxon>
        <taxon>Glycine</taxon>
        <taxon>Glycine subgen. Soja</taxon>
    </lineage>
</organism>
<dbReference type="Gramene" id="KRH43917">
    <property type="protein sequence ID" value="KRH43917"/>
    <property type="gene ID" value="GLYMA_08G180200"/>
</dbReference>
<sequence>MLVIHSDSTFAAQGLHLPASRTLAQVLVLTLMERQQDIQLLIPQMPIPLKFHYHIIQKHHHNIKLNH</sequence>